<dbReference type="RefSeq" id="WP_008480357.1">
    <property type="nucleotide sequence ID" value="NZ_CAGS01000444.1"/>
</dbReference>
<dbReference type="EMBL" id="CAGS01000444">
    <property type="protein sequence ID" value="CCF85451.1"/>
    <property type="molecule type" value="Genomic_DNA"/>
</dbReference>
<dbReference type="Proteomes" id="UP000004221">
    <property type="component" value="Unassembled WGS sequence"/>
</dbReference>
<proteinExistence type="predicted"/>
<gene>
    <name evidence="1" type="ORF">NITHO_4990016</name>
</gene>
<evidence type="ECO:0000313" key="1">
    <source>
        <dbReference type="EMBL" id="CCF85451.1"/>
    </source>
</evidence>
<protein>
    <recommendedName>
        <fullName evidence="3">Antitoxin Xre/MbcA/ParS-like toxin-binding domain-containing protein</fullName>
    </recommendedName>
</protein>
<dbReference type="OrthoDB" id="4748714at2"/>
<organism evidence="1 2">
    <name type="scientific">Nitrolancea hollandica Lb</name>
    <dbReference type="NCBI Taxonomy" id="1129897"/>
    <lineage>
        <taxon>Bacteria</taxon>
        <taxon>Pseudomonadati</taxon>
        <taxon>Thermomicrobiota</taxon>
        <taxon>Thermomicrobia</taxon>
        <taxon>Sphaerobacterales</taxon>
        <taxon>Sphaerobacterineae</taxon>
        <taxon>Sphaerobacteraceae</taxon>
        <taxon>Nitrolancea</taxon>
    </lineage>
</organism>
<keyword evidence="2" id="KW-1185">Reference proteome</keyword>
<reference evidence="1 2" key="1">
    <citation type="journal article" date="2012" name="ISME J.">
        <title>Nitrification expanded: discovery, physiology and genomics of a nitrite-oxidizing bacterium from the phylum Chloroflexi.</title>
        <authorList>
            <person name="Sorokin D.Y."/>
            <person name="Lucker S."/>
            <person name="Vejmelkova D."/>
            <person name="Kostrikina N.A."/>
            <person name="Kleerebezem R."/>
            <person name="Rijpstra W.I."/>
            <person name="Damste J.S."/>
            <person name="Le Paslier D."/>
            <person name="Muyzer G."/>
            <person name="Wagner M."/>
            <person name="van Loosdrecht M.C."/>
            <person name="Daims H."/>
        </authorList>
    </citation>
    <scope>NUCLEOTIDE SEQUENCE [LARGE SCALE GENOMIC DNA]</scope>
    <source>
        <strain evidence="2">none</strain>
    </source>
</reference>
<name>I4EL89_9BACT</name>
<evidence type="ECO:0008006" key="3">
    <source>
        <dbReference type="Google" id="ProtNLM"/>
    </source>
</evidence>
<sequence>MDITTEQAAHRLATRLDLPAVVRSLQEVLGQRTVAVIAGISDAKAVGKWARGERAPHPEAEERLRVAFQVMQLLLQKESSATVRAWFIGMNPDLGDRAPALAVGDNPLHVLQAARAFLAYG</sequence>
<dbReference type="AlphaFoldDB" id="I4EL89"/>
<comment type="caution">
    <text evidence="1">The sequence shown here is derived from an EMBL/GenBank/DDBJ whole genome shotgun (WGS) entry which is preliminary data.</text>
</comment>
<accession>I4EL89</accession>
<evidence type="ECO:0000313" key="2">
    <source>
        <dbReference type="Proteomes" id="UP000004221"/>
    </source>
</evidence>